<dbReference type="OrthoDB" id="3692147at2759"/>
<proteinExistence type="predicted"/>
<evidence type="ECO:0000313" key="2">
    <source>
        <dbReference type="Proteomes" id="UP000536711"/>
    </source>
</evidence>
<dbReference type="EMBL" id="JAADJF010000343">
    <property type="protein sequence ID" value="KAF4422130.1"/>
    <property type="molecule type" value="Genomic_DNA"/>
</dbReference>
<organism evidence="1 2">
    <name type="scientific">Fusarium acutatum</name>
    <dbReference type="NCBI Taxonomy" id="78861"/>
    <lineage>
        <taxon>Eukaryota</taxon>
        <taxon>Fungi</taxon>
        <taxon>Dikarya</taxon>
        <taxon>Ascomycota</taxon>
        <taxon>Pezizomycotina</taxon>
        <taxon>Sordariomycetes</taxon>
        <taxon>Hypocreomycetidae</taxon>
        <taxon>Hypocreales</taxon>
        <taxon>Nectriaceae</taxon>
        <taxon>Fusarium</taxon>
        <taxon>Fusarium fujikuroi species complex</taxon>
    </lineage>
</organism>
<gene>
    <name evidence="1" type="ORF">FACUT_10739</name>
</gene>
<sequence>MAEWDSIAEIDGSESISPDLIKLRGGWASQDPGRPHAYSPFRTLKVACGHCEKAKGCIVITYIRRICFDMPETNGGGLPHDWFHAMDAASYDYSGHYGVPETCRDSNCRYHYGEGMVTSYPSVNKAVARAALPRTTYLRRV</sequence>
<keyword evidence="2" id="KW-1185">Reference proteome</keyword>
<accession>A0A8H4JH92</accession>
<dbReference type="Proteomes" id="UP000536711">
    <property type="component" value="Unassembled WGS sequence"/>
</dbReference>
<name>A0A8H4JH92_9HYPO</name>
<comment type="caution">
    <text evidence="1">The sequence shown here is derived from an EMBL/GenBank/DDBJ whole genome shotgun (WGS) entry which is preliminary data.</text>
</comment>
<reference evidence="1 2" key="1">
    <citation type="submission" date="2020-01" db="EMBL/GenBank/DDBJ databases">
        <title>Identification and distribution of gene clusters putatively required for synthesis of sphingolipid metabolism inhibitors in phylogenetically diverse species of the filamentous fungus Fusarium.</title>
        <authorList>
            <person name="Kim H.-S."/>
            <person name="Busman M."/>
            <person name="Brown D.W."/>
            <person name="Divon H."/>
            <person name="Uhlig S."/>
            <person name="Proctor R.H."/>
        </authorList>
    </citation>
    <scope>NUCLEOTIDE SEQUENCE [LARGE SCALE GENOMIC DNA]</scope>
    <source>
        <strain evidence="1 2">NRRL 13308</strain>
    </source>
</reference>
<dbReference type="AlphaFoldDB" id="A0A8H4JH92"/>
<evidence type="ECO:0000313" key="1">
    <source>
        <dbReference type="EMBL" id="KAF4422130.1"/>
    </source>
</evidence>
<protein>
    <submittedName>
        <fullName evidence="1">Uncharacterized protein</fullName>
    </submittedName>
</protein>